<name>A0A7J0FDA8_9ERIC</name>
<accession>A0A7J0FDA8</accession>
<proteinExistence type="predicted"/>
<gene>
    <name evidence="1" type="ORF">Acr_11g0009880</name>
</gene>
<dbReference type="AlphaFoldDB" id="A0A7J0FDA8"/>
<reference evidence="1 2" key="1">
    <citation type="submission" date="2019-07" db="EMBL/GenBank/DDBJ databases">
        <title>De Novo Assembly of kiwifruit Actinidia rufa.</title>
        <authorList>
            <person name="Sugita-Konishi S."/>
            <person name="Sato K."/>
            <person name="Mori E."/>
            <person name="Abe Y."/>
            <person name="Kisaki G."/>
            <person name="Hamano K."/>
            <person name="Suezawa K."/>
            <person name="Otani M."/>
            <person name="Fukuda T."/>
            <person name="Manabe T."/>
            <person name="Gomi K."/>
            <person name="Tabuchi M."/>
            <person name="Akimitsu K."/>
            <person name="Kataoka I."/>
        </authorList>
    </citation>
    <scope>NUCLEOTIDE SEQUENCE [LARGE SCALE GENOMIC DNA]</scope>
    <source>
        <strain evidence="2">cv. Fuchu</strain>
    </source>
</reference>
<organism evidence="1 2">
    <name type="scientific">Actinidia rufa</name>
    <dbReference type="NCBI Taxonomy" id="165716"/>
    <lineage>
        <taxon>Eukaryota</taxon>
        <taxon>Viridiplantae</taxon>
        <taxon>Streptophyta</taxon>
        <taxon>Embryophyta</taxon>
        <taxon>Tracheophyta</taxon>
        <taxon>Spermatophyta</taxon>
        <taxon>Magnoliopsida</taxon>
        <taxon>eudicotyledons</taxon>
        <taxon>Gunneridae</taxon>
        <taxon>Pentapetalae</taxon>
        <taxon>asterids</taxon>
        <taxon>Ericales</taxon>
        <taxon>Actinidiaceae</taxon>
        <taxon>Actinidia</taxon>
    </lineage>
</organism>
<dbReference type="EMBL" id="BJWL01000011">
    <property type="protein sequence ID" value="GFY96682.1"/>
    <property type="molecule type" value="Genomic_DNA"/>
</dbReference>
<evidence type="ECO:0000313" key="1">
    <source>
        <dbReference type="EMBL" id="GFY96682.1"/>
    </source>
</evidence>
<keyword evidence="2" id="KW-1185">Reference proteome</keyword>
<protein>
    <submittedName>
        <fullName evidence="1">Uncharacterized protein</fullName>
    </submittedName>
</protein>
<evidence type="ECO:0000313" key="2">
    <source>
        <dbReference type="Proteomes" id="UP000585474"/>
    </source>
</evidence>
<comment type="caution">
    <text evidence="1">The sequence shown here is derived from an EMBL/GenBank/DDBJ whole genome shotgun (WGS) entry which is preliminary data.</text>
</comment>
<sequence length="166" mass="19047">MVRLDLIASKPTTAVDPAEKVEGSSLSCQEHQARGEQSYCPLLRRRMEDKMKEMKQVLVVNNLKMPAHRVERHRNPLSRADSGVDLRHALNAKRGMEEGYQQAKLIAKAAVATRSIFPARSEAKISMSIQMEQLLPSRRYWELYNKIKEWLDELCSGQLQDRANSR</sequence>
<dbReference type="Proteomes" id="UP000585474">
    <property type="component" value="Unassembled WGS sequence"/>
</dbReference>